<sequence length="1685" mass="192785">MELADGMVAVVRGLPEAGLCVTLLDGTRQYTLIPNADGMVAVVRGLPEAALCVTLLDGTRQYTLIPNADGMVAVVRGLPEAGLCVTLLNGTRQYTLIPNAALPKQPSSTPTSVQSTQKTEIVQHQVSSSAYEYRDRVQSDSSSQAVDGRYASSHGNFEVGGLGSGEINCCPSRVSRTFRGGMSWPDRGSVCSPRPSYESDSFASSLRKYPNMSPDRSSEMVQRLINYTQTSATTRSEISTQNCDRASGSTRSNQEHDTTTQCKSIGDSPTREQKNEEWEYRRVCGRRYDLRYLTDESRRACRHPVCPVIKERSDHQPPEDKQLYSQEELRDNDDFEEEILHIIQDLNSCPDLDRDNVVRGRLLRKWKKFYKADRCERVKTKIGRYIKDLLYTIDLKNFARELTNDLISKINQHNCIIGNNPTIVHRADLHLCITNHEENCVDDIIKQLLNDVPIKPLDYLGRDVNKEQLIHSMAYRVKTMIMNKLKYNSDTIMNTDIIEIIEDIPIDVDGHNKRFLLNKLVSELMRKVKDILNPSQSKQSCRKEFPYKFIQPTENEMFQFVREEITDLIEKLYLKLSPDTLKQIEVELTNILIDSVENIRYGNIGDVIDKILIMLADFKSIPEHKALYFTNRVVYDLKNIFDRSNLLSKAKSQTFLILQNSLQYTKPRTRNNTDIPIEGISQGDIDACLDFYKNQIVLQIMEWSANIKGLEEVAPGLRQVVVNDLARDIVDRHKYLELNPSVKNTDNHELEHLKYQIFKWINKVAGEDILDTIEHASELMERIRSVPFPKLTKPQQNGKVNQLPCSHSAIAPDDSKSEFVQSTSKGKRFSSPDQYTSVKHRTSKIDQMTSEAYGTTVLTMKEFMNQNRRRSDIPENSGSKNSAFPQPEEDGVGGPLYETTESRFGTAVGSTSTPKKIVPYADPTMINTRMRQPQGLSVSMMEPTRGRDPVPGRMSRRMSVPADYHSEPIRGNVTHTREALHTEKKHLCGSSNKGHCSNNTCIKRGNRNIFEQESPSVKQLNDEYEEFVENWVEQIPIATSSPEEQALAKKARLGIHNGVWKAITKLKMDPATLINPFYYQDVFDNELDKLLSFLPQTSELTSKKPLLKARLIEKTTKTNELIVAEAGRSYYKQQLIESVANKLPRNEIDYRGKNEAKLFEEMLKMNLAEHFILYIKYRDDDKVKANVFKKKLMEEVQELINGIKSNHGKELIDIDASAYTNEVIAALQKVPLPSDDTIRVEADEIYIGLEIEQWLCDLPLIPNDSYVDKLGRRRYKDSLAKKIHNIEKQSNLADCEGQIKEEVIRFLQRMPIRPGETENINFMVEELVNRLQNRPNDIVAVGGSKKRNVLSLMDAYEYDDFSRDMPVCSSFSDLGRPAQAERSSFSVVGGTRVKDEDPYRRYVRQRDSTPESQQQWFSLEETNPPPEHAQGLRQDTLPSFGRSQFGGQTAPPQIQTSNQLGKRSAFSRQAPTPALMIDDPVMPEQSRYDSPRRFEQDPQRFEQVPRTFEHDPQRFEQDPQMSRLDPETGNALNKFAIPSSRNYGASSKSRRSSAPPSYKTEGSSRPVSSQAPVLGTNNRLQSSKTTMPSPHSYAEPIGFSTPQQNMSPPISLRPKKKTREVEQSRREAARKRLDLEDTNDSDEEYKCRCMEKYWRCRRKRHLYDTFDEKDYLPCFMRFPRYPYFY</sequence>
<feature type="compositionally biased region" description="Polar residues" evidence="1">
    <location>
        <begin position="1410"/>
        <end position="1421"/>
    </location>
</feature>
<proteinExistence type="predicted"/>
<feature type="compositionally biased region" description="Polar residues" evidence="1">
    <location>
        <begin position="1441"/>
        <end position="1470"/>
    </location>
</feature>
<evidence type="ECO:0000313" key="2">
    <source>
        <dbReference type="EMBL" id="KOB78728.1"/>
    </source>
</evidence>
<feature type="compositionally biased region" description="Polar residues" evidence="1">
    <location>
        <begin position="232"/>
        <end position="252"/>
    </location>
</feature>
<dbReference type="Proteomes" id="UP000037510">
    <property type="component" value="Unassembled WGS sequence"/>
</dbReference>
<organism evidence="2 3">
    <name type="scientific">Operophtera brumata</name>
    <name type="common">Winter moth</name>
    <name type="synonym">Phalaena brumata</name>
    <dbReference type="NCBI Taxonomy" id="104452"/>
    <lineage>
        <taxon>Eukaryota</taxon>
        <taxon>Metazoa</taxon>
        <taxon>Ecdysozoa</taxon>
        <taxon>Arthropoda</taxon>
        <taxon>Hexapoda</taxon>
        <taxon>Insecta</taxon>
        <taxon>Pterygota</taxon>
        <taxon>Neoptera</taxon>
        <taxon>Endopterygota</taxon>
        <taxon>Lepidoptera</taxon>
        <taxon>Glossata</taxon>
        <taxon>Ditrysia</taxon>
        <taxon>Geometroidea</taxon>
        <taxon>Geometridae</taxon>
        <taxon>Larentiinae</taxon>
        <taxon>Operophtera</taxon>
    </lineage>
</organism>
<feature type="compositionally biased region" description="Polar residues" evidence="1">
    <location>
        <begin position="1560"/>
        <end position="1589"/>
    </location>
</feature>
<gene>
    <name evidence="2" type="ORF">OBRU01_01809</name>
</gene>
<feature type="region of interest" description="Disordered" evidence="1">
    <location>
        <begin position="866"/>
        <end position="919"/>
    </location>
</feature>
<feature type="compositionally biased region" description="Basic and acidic residues" evidence="1">
    <location>
        <begin position="1398"/>
        <end position="1409"/>
    </location>
</feature>
<feature type="compositionally biased region" description="Low complexity" evidence="1">
    <location>
        <begin position="1543"/>
        <end position="1559"/>
    </location>
</feature>
<feature type="region of interest" description="Disordered" evidence="1">
    <location>
        <begin position="186"/>
        <end position="217"/>
    </location>
</feature>
<name>A0A0L7LTD2_OPEBR</name>
<keyword evidence="3" id="KW-1185">Reference proteome</keyword>
<comment type="caution">
    <text evidence="2">The sequence shown here is derived from an EMBL/GenBank/DDBJ whole genome shotgun (WGS) entry which is preliminary data.</text>
</comment>
<feature type="compositionally biased region" description="Basic and acidic residues" evidence="1">
    <location>
        <begin position="1619"/>
        <end position="1630"/>
    </location>
</feature>
<reference evidence="2 3" key="1">
    <citation type="journal article" date="2015" name="Genome Biol. Evol.">
        <title>The genome of winter moth (Operophtera brumata) provides a genomic perspective on sexual dimorphism and phenology.</title>
        <authorList>
            <person name="Derks M.F."/>
            <person name="Smit S."/>
            <person name="Salis L."/>
            <person name="Schijlen E."/>
            <person name="Bossers A."/>
            <person name="Mateman C."/>
            <person name="Pijl A.S."/>
            <person name="de Ridder D."/>
            <person name="Groenen M.A."/>
            <person name="Visser M.E."/>
            <person name="Megens H.J."/>
        </authorList>
    </citation>
    <scope>NUCLEOTIDE SEQUENCE [LARGE SCALE GENOMIC DNA]</scope>
    <source>
        <strain evidence="2">WM2013NL</strain>
        <tissue evidence="2">Head and thorax</tissue>
    </source>
</reference>
<evidence type="ECO:0000256" key="1">
    <source>
        <dbReference type="SAM" id="MobiDB-lite"/>
    </source>
</evidence>
<dbReference type="STRING" id="104452.A0A0L7LTD2"/>
<feature type="region of interest" description="Disordered" evidence="1">
    <location>
        <begin position="790"/>
        <end position="843"/>
    </location>
</feature>
<feature type="region of interest" description="Disordered" evidence="1">
    <location>
        <begin position="127"/>
        <end position="149"/>
    </location>
</feature>
<feature type="region of interest" description="Disordered" evidence="1">
    <location>
        <begin position="1398"/>
        <end position="1630"/>
    </location>
</feature>
<accession>A0A0L7LTD2</accession>
<feature type="compositionally biased region" description="Polar residues" evidence="1">
    <location>
        <begin position="874"/>
        <end position="884"/>
    </location>
</feature>
<dbReference type="EMBL" id="JTDY01000123">
    <property type="protein sequence ID" value="KOB78728.1"/>
    <property type="molecule type" value="Genomic_DNA"/>
</dbReference>
<protein>
    <submittedName>
        <fullName evidence="2">Uncharacterized protein</fullName>
    </submittedName>
</protein>
<feature type="compositionally biased region" description="Basic and acidic residues" evidence="1">
    <location>
        <begin position="1486"/>
        <end position="1500"/>
    </location>
</feature>
<feature type="compositionally biased region" description="Polar residues" evidence="1">
    <location>
        <begin position="793"/>
        <end position="805"/>
    </location>
</feature>
<feature type="region of interest" description="Disordered" evidence="1">
    <location>
        <begin position="232"/>
        <end position="273"/>
    </location>
</feature>
<evidence type="ECO:0000313" key="3">
    <source>
        <dbReference type="Proteomes" id="UP000037510"/>
    </source>
</evidence>
<feature type="compositionally biased region" description="Basic and acidic residues" evidence="1">
    <location>
        <begin position="1507"/>
        <end position="1517"/>
    </location>
</feature>